<evidence type="ECO:0000313" key="3">
    <source>
        <dbReference type="EMBL" id="MBL1117798.1"/>
    </source>
</evidence>
<name>A0ABS1PZF8_9ACTN</name>
<feature type="compositionally biased region" description="Gly residues" evidence="1">
    <location>
        <begin position="56"/>
        <end position="67"/>
    </location>
</feature>
<gene>
    <name evidence="3" type="ORF">JK364_36280</name>
</gene>
<dbReference type="PROSITE" id="PS51257">
    <property type="entry name" value="PROKAR_LIPOPROTEIN"/>
    <property type="match status" value="1"/>
</dbReference>
<sequence length="446" mass="46516">MPRRIARQHARNAAVAMVAAIAAFGLAACQDTSDGASGAASSTASQDSASRDSGSKGSGSKGSGSQGSGSSDAEAKNGEGSAAALRKTDPKPLRDGAGLYPRAIRLEHSGKDNGRVLASTVVPNGGNGIGAIQESTDGGANFNQVGTIADPASADGKGLCCSVLYELPQQVGDMPAGTLLWAASFGQDVPKADRHMSIRVFKSTDVGRSWSYLSTAATATDANGLWEPEFSIDADGNLVCHYSDETDPNHSQKLVAVRSRDGVSWDGPHDTVASAPASDRPGMAVVRKVPDGKYVMTYEICSDDPKFSCVVHYRTSADGWDWGDPANLGTRPETADGKYFRHAPTLAWAPEDGNPQGKLLLVGQVMYNADGSKAEGSGRTVWTNSKGGEGAWKEIPAPVTVKSDKVDFCPNYSSSLLPSADGHQLLEIATDYDGGVCRPYHATDGM</sequence>
<evidence type="ECO:0000313" key="4">
    <source>
        <dbReference type="Proteomes" id="UP000621510"/>
    </source>
</evidence>
<dbReference type="SUPFAM" id="SSF50939">
    <property type="entry name" value="Sialidases"/>
    <property type="match status" value="1"/>
</dbReference>
<feature type="chain" id="PRO_5046542794" evidence="2">
    <location>
        <begin position="28"/>
        <end position="446"/>
    </location>
</feature>
<dbReference type="PANTHER" id="PTHR38792">
    <property type="entry name" value="BNR/ASP-BOX REPEAT DOMAIN PROTEIN (AFU_ORTHOLOGUE AFUA_7G06430)-RELATED"/>
    <property type="match status" value="1"/>
</dbReference>
<protein>
    <submittedName>
        <fullName evidence="3">Exo-alpha-sialidase</fullName>
    </submittedName>
</protein>
<feature type="compositionally biased region" description="Low complexity" evidence="1">
    <location>
        <begin position="31"/>
        <end position="48"/>
    </location>
</feature>
<dbReference type="InterPro" id="IPR036278">
    <property type="entry name" value="Sialidase_sf"/>
</dbReference>
<dbReference type="Gene3D" id="2.120.10.10">
    <property type="match status" value="1"/>
</dbReference>
<keyword evidence="4" id="KW-1185">Reference proteome</keyword>
<dbReference type="EMBL" id="JAERRG010000019">
    <property type="protein sequence ID" value="MBL1117798.1"/>
    <property type="molecule type" value="Genomic_DNA"/>
</dbReference>
<comment type="caution">
    <text evidence="3">The sequence shown here is derived from an EMBL/GenBank/DDBJ whole genome shotgun (WGS) entry which is preliminary data.</text>
</comment>
<organism evidence="3 4">
    <name type="scientific">Streptomyces endocoffeicus</name>
    <dbReference type="NCBI Taxonomy" id="2898945"/>
    <lineage>
        <taxon>Bacteria</taxon>
        <taxon>Bacillati</taxon>
        <taxon>Actinomycetota</taxon>
        <taxon>Actinomycetes</taxon>
        <taxon>Kitasatosporales</taxon>
        <taxon>Streptomycetaceae</taxon>
        <taxon>Streptomyces</taxon>
    </lineage>
</organism>
<reference evidence="3 4" key="1">
    <citation type="submission" date="2021-01" db="EMBL/GenBank/DDBJ databases">
        <title>WGS of actinomycetes isolated from Thailand.</title>
        <authorList>
            <person name="Thawai C."/>
        </authorList>
    </citation>
    <scope>NUCLEOTIDE SEQUENCE [LARGE SCALE GENOMIC DNA]</scope>
    <source>
        <strain evidence="3 4">CA3R110</strain>
    </source>
</reference>
<dbReference type="Proteomes" id="UP000621510">
    <property type="component" value="Unassembled WGS sequence"/>
</dbReference>
<keyword evidence="2" id="KW-0732">Signal</keyword>
<evidence type="ECO:0000256" key="2">
    <source>
        <dbReference type="SAM" id="SignalP"/>
    </source>
</evidence>
<dbReference type="RefSeq" id="WP_201855618.1">
    <property type="nucleotide sequence ID" value="NZ_JAERRG010000019.1"/>
</dbReference>
<feature type="signal peptide" evidence="2">
    <location>
        <begin position="1"/>
        <end position="27"/>
    </location>
</feature>
<proteinExistence type="predicted"/>
<feature type="region of interest" description="Disordered" evidence="1">
    <location>
        <begin position="31"/>
        <end position="97"/>
    </location>
</feature>
<evidence type="ECO:0000256" key="1">
    <source>
        <dbReference type="SAM" id="MobiDB-lite"/>
    </source>
</evidence>
<dbReference type="PANTHER" id="PTHR38792:SF3">
    <property type="entry name" value="BNR_ASP-BOX REPEAT DOMAIN PROTEIN (AFU_ORTHOLOGUE AFUA_7G06430)-RELATED"/>
    <property type="match status" value="1"/>
</dbReference>
<accession>A0ABS1PZF8</accession>
<dbReference type="CDD" id="cd15482">
    <property type="entry name" value="Sialidase_non-viral"/>
    <property type="match status" value="1"/>
</dbReference>